<sequence>TATEDSVSHGSNNLIVSGQLRVADVDSGEGMFTVTGQSNHQAGLHERGTPVAGDHGLGQFVVHANGTWTFIADNTSLKIQALAEHQTIQETFTVHSKDGTAHTITVDIVGTNDAPTVSSSVTLAAGTEDTAVTLTEA</sequence>
<proteinExistence type="predicted"/>
<reference evidence="1" key="1">
    <citation type="journal article" date="2021" name="PeerJ">
        <title>Analysis of 44 Vibrio anguillarum genomes reveals high genetic diversity.</title>
        <authorList>
            <person name="Hansen M.J."/>
            <person name="Dalsgaard I."/>
        </authorList>
    </citation>
    <scope>NUCLEOTIDE SEQUENCE</scope>
    <source>
        <strain evidence="1">850617-1/1</strain>
    </source>
</reference>
<feature type="non-terminal residue" evidence="1">
    <location>
        <position position="137"/>
    </location>
</feature>
<dbReference type="AlphaFoldDB" id="A0AAW4BR00"/>
<comment type="caution">
    <text evidence="1">The sequence shown here is derived from an EMBL/GenBank/DDBJ whole genome shotgun (WGS) entry which is preliminary data.</text>
</comment>
<feature type="non-terminal residue" evidence="1">
    <location>
        <position position="1"/>
    </location>
</feature>
<organism evidence="1 2">
    <name type="scientific">Vibrio anguillarum</name>
    <name type="common">Listonella anguillarum</name>
    <dbReference type="NCBI Taxonomy" id="55601"/>
    <lineage>
        <taxon>Bacteria</taxon>
        <taxon>Pseudomonadati</taxon>
        <taxon>Pseudomonadota</taxon>
        <taxon>Gammaproteobacteria</taxon>
        <taxon>Vibrionales</taxon>
        <taxon>Vibrionaceae</taxon>
        <taxon>Vibrio</taxon>
    </lineage>
</organism>
<dbReference type="InterPro" id="IPR013783">
    <property type="entry name" value="Ig-like_fold"/>
</dbReference>
<dbReference type="Proteomes" id="UP000786185">
    <property type="component" value="Unassembled WGS sequence"/>
</dbReference>
<dbReference type="Gene3D" id="2.60.40.10">
    <property type="entry name" value="Immunoglobulins"/>
    <property type="match status" value="1"/>
</dbReference>
<dbReference type="EMBL" id="SCLC01000918">
    <property type="protein sequence ID" value="MBF4437398.1"/>
    <property type="molecule type" value="Genomic_DNA"/>
</dbReference>
<evidence type="ECO:0000313" key="2">
    <source>
        <dbReference type="Proteomes" id="UP000786185"/>
    </source>
</evidence>
<evidence type="ECO:0000313" key="1">
    <source>
        <dbReference type="EMBL" id="MBF4437398.1"/>
    </source>
</evidence>
<name>A0AAW4BR00_VIBAN</name>
<dbReference type="NCBIfam" id="TIGR01965">
    <property type="entry name" value="VCBS_repeat"/>
    <property type="match status" value="1"/>
</dbReference>
<accession>A0AAW4BR00</accession>
<gene>
    <name evidence="1" type="ORF">ERJ77_23525</name>
</gene>
<protein>
    <recommendedName>
        <fullName evidence="3">RapA2 cadherin-like domain-containing protein</fullName>
    </recommendedName>
</protein>
<dbReference type="InterPro" id="IPR010221">
    <property type="entry name" value="VCBS_dom"/>
</dbReference>
<evidence type="ECO:0008006" key="3">
    <source>
        <dbReference type="Google" id="ProtNLM"/>
    </source>
</evidence>